<dbReference type="Proteomes" id="UP000290195">
    <property type="component" value="Segment"/>
</dbReference>
<dbReference type="OrthoDB" id="26462at10239"/>
<dbReference type="EMBL" id="MF966379">
    <property type="protein sequence ID" value="ATZ81519.1"/>
    <property type="molecule type" value="Genomic_DNA"/>
</dbReference>
<sequence>MIMASKNKILLQPKSLYDTCVEKIANLTVASKDFELTQLDPYLPYTIMKDVTTACLHGERNLKLLVVKSLGFEYMEFMSFIENDKISLTDMFCECFFNLHELLDNIPYCFYKPILSILLLEETIWEEYFHTILNCTDEAEIGDWDWSALTPEQGYAIKYYPNRAPSFCDEYSCIISSKYTNCDEATFLCGLCCNLQDTSPSHLIHVTEVTKVHFEDLIQKYFQDETQWCFLCKTQPLFEILFDFNENLNVCYYRTDIIYTKKCTVKRRKIETRPKKCITFSK</sequence>
<reference evidence="1" key="1">
    <citation type="journal article" date="2018" name="Infect. Genet. Evol.">
        <title>The dynamic evolution of Drosophila innubila Nudivirus.</title>
        <authorList>
            <person name="Hill T."/>
            <person name="Unckless R.L."/>
        </authorList>
    </citation>
    <scope>NUCLEOTIDE SEQUENCE [LARGE SCALE GENOMIC DNA]</scope>
    <source>
        <strain evidence="1">DiNV_CH01M</strain>
    </source>
</reference>
<proteinExistence type="predicted"/>
<gene>
    <name evidence="1" type="ORF">DiNV_CH01M_ORF38</name>
</gene>
<accession>A0A2H4UX78</accession>
<evidence type="ECO:0000313" key="2">
    <source>
        <dbReference type="Proteomes" id="UP000290195"/>
    </source>
</evidence>
<evidence type="ECO:0000313" key="1">
    <source>
        <dbReference type="EMBL" id="ATZ81519.1"/>
    </source>
</evidence>
<keyword evidence="2" id="KW-1185">Reference proteome</keyword>
<organism evidence="1">
    <name type="scientific">Drosophila innubila nudivirus</name>
    <dbReference type="NCBI Taxonomy" id="2057187"/>
    <lineage>
        <taxon>Viruses</taxon>
        <taxon>Viruses incertae sedis</taxon>
        <taxon>Naldaviricetes</taxon>
        <taxon>Lefavirales</taxon>
        <taxon>Nudiviridae</taxon>
        <taxon>Alphanudivirus</taxon>
        <taxon>Alphanudivirus droinnubilae</taxon>
    </lineage>
</organism>
<protein>
    <submittedName>
        <fullName evidence="1">Uncharacterized protein</fullName>
    </submittedName>
</protein>
<name>A0A2H4UX78_9VIRU</name>